<dbReference type="RefSeq" id="WP_050434028.1">
    <property type="nucleotide sequence ID" value="NZ_CP012159.1"/>
</dbReference>
<evidence type="ECO:0000256" key="1">
    <source>
        <dbReference type="SAM" id="MobiDB-lite"/>
    </source>
</evidence>
<feature type="region of interest" description="Disordered" evidence="1">
    <location>
        <begin position="514"/>
        <end position="642"/>
    </location>
</feature>
<feature type="compositionally biased region" description="Low complexity" evidence="1">
    <location>
        <begin position="566"/>
        <end position="593"/>
    </location>
</feature>
<evidence type="ECO:0000313" key="2">
    <source>
        <dbReference type="EMBL" id="AKT42387.1"/>
    </source>
</evidence>
<feature type="compositionally biased region" description="Polar residues" evidence="1">
    <location>
        <begin position="445"/>
        <end position="457"/>
    </location>
</feature>
<dbReference type="Proteomes" id="UP000067626">
    <property type="component" value="Chromosome"/>
</dbReference>
<dbReference type="STRING" id="52.CMC5_066130"/>
<feature type="compositionally biased region" description="Basic and acidic residues" evidence="1">
    <location>
        <begin position="339"/>
        <end position="364"/>
    </location>
</feature>
<feature type="compositionally biased region" description="Low complexity" evidence="1">
    <location>
        <begin position="544"/>
        <end position="559"/>
    </location>
</feature>
<feature type="region of interest" description="Disordered" evidence="1">
    <location>
        <begin position="315"/>
        <end position="482"/>
    </location>
</feature>
<protein>
    <submittedName>
        <fullName evidence="2">Uncharacterized protein</fullName>
    </submittedName>
</protein>
<feature type="compositionally biased region" description="Low complexity" evidence="1">
    <location>
        <begin position="395"/>
        <end position="409"/>
    </location>
</feature>
<accession>A0A0K1EP04</accession>
<dbReference type="EMBL" id="CP012159">
    <property type="protein sequence ID" value="AKT42387.1"/>
    <property type="molecule type" value="Genomic_DNA"/>
</dbReference>
<dbReference type="AlphaFoldDB" id="A0A0K1EP04"/>
<sequence length="642" mass="68363">MVDSEASAGYQIPRYRASDDVCWHHVLHGNIPNHQIDFMYGPEVPQGTLTPTHFSHMTRLMKYIEPQTHASHAFAIGNLSRDDTQHEPGHGALGIIFGMRIGGTTDHAGRQNPPFAHGILTVDRELVYSTVLEAAATFYRHVMYAGEAQSTTSDFYKAYIRTMVENPAEIGQVLSRYVADFNDLPRLRRSPLGFDFEADEEATPKRVVIVHPHGESFGTIAHAAAKIASILYRSNIKWTSISTGREADIPGGVSIRFYSESDVSTEERRVGTLHQLEELPEDEAEIARQLFHARPQGGGETNRRYVGWREKFASQAVPEEAPGPSASFRRSPMGSLSEAEGRHERPEGRFERHEAREGRGEPPRAAKFTDTGPEGMPRAPGLERGERGMPPRDLGSTASKASKPPSAGGAREKNGRPITASGALPAVSSTTKPVAKTVALDDEPTQVQEWRDASSSGMKGRVAGRGAGDEDIEITVEPPAGSSKKWVWMVIGAVAVAAGAAAVMGGVPGKVPGLGSLGGGTQPELTPPTPTQDPGAGEEKAPTQEAQQGQEPQGAQAPGSPDKNSPDSTTNAAATTTSGTESPPGSTTGTTNSNKKTVRQGGAKGATNKGSTGTNKAGTTSKEPDAPKTPSIFDQELKLTPK</sequence>
<reference evidence="2 3" key="1">
    <citation type="submission" date="2015-07" db="EMBL/GenBank/DDBJ databases">
        <title>Genome analysis of myxobacterium Chondromyces crocatus Cm c5 reveals a high potential for natural compound synthesis and the genetic basis for the loss of fruiting body formation.</title>
        <authorList>
            <person name="Zaburannyi N."/>
            <person name="Bunk B."/>
            <person name="Maier J."/>
            <person name="Overmann J."/>
            <person name="Mueller R."/>
        </authorList>
    </citation>
    <scope>NUCLEOTIDE SEQUENCE [LARGE SCALE GENOMIC DNA]</scope>
    <source>
        <strain evidence="2 3">Cm c5</strain>
    </source>
</reference>
<gene>
    <name evidence="2" type="ORF">CMC5_066130</name>
</gene>
<dbReference type="OrthoDB" id="5497985at2"/>
<proteinExistence type="predicted"/>
<dbReference type="KEGG" id="ccro:CMC5_066130"/>
<feature type="compositionally biased region" description="Basic and acidic residues" evidence="1">
    <location>
        <begin position="381"/>
        <end position="390"/>
    </location>
</feature>
<name>A0A0K1EP04_CHOCO</name>
<evidence type="ECO:0000313" key="3">
    <source>
        <dbReference type="Proteomes" id="UP000067626"/>
    </source>
</evidence>
<feature type="compositionally biased region" description="Polar residues" evidence="1">
    <location>
        <begin position="608"/>
        <end position="621"/>
    </location>
</feature>
<keyword evidence="3" id="KW-1185">Reference proteome</keyword>
<organism evidence="2 3">
    <name type="scientific">Chondromyces crocatus</name>
    <dbReference type="NCBI Taxonomy" id="52"/>
    <lineage>
        <taxon>Bacteria</taxon>
        <taxon>Pseudomonadati</taxon>
        <taxon>Myxococcota</taxon>
        <taxon>Polyangia</taxon>
        <taxon>Polyangiales</taxon>
        <taxon>Polyangiaceae</taxon>
        <taxon>Chondromyces</taxon>
    </lineage>
</organism>